<feature type="chain" id="PRO_5043983293" evidence="2">
    <location>
        <begin position="23"/>
        <end position="335"/>
    </location>
</feature>
<keyword evidence="2" id="KW-0732">Signal</keyword>
<dbReference type="Proteomes" id="UP000515733">
    <property type="component" value="Chromosome"/>
</dbReference>
<reference evidence="3 4" key="1">
    <citation type="submission" date="2020-03" db="EMBL/GenBank/DDBJ databases">
        <authorList>
            <consortium name="Genoscope - CEA"/>
            <person name="William W."/>
        </authorList>
    </citation>
    <scope>NUCLEOTIDE SEQUENCE [LARGE SCALE GENOMIC DNA]</scope>
    <source>
        <strain evidence="4">DSM 16959</strain>
    </source>
</reference>
<dbReference type="OrthoDB" id="8556518at2"/>
<dbReference type="EMBL" id="LR778301">
    <property type="protein sequence ID" value="CAB1367372.1"/>
    <property type="molecule type" value="Genomic_DNA"/>
</dbReference>
<accession>A0A6S6XWT2</accession>
<dbReference type="PROSITE" id="PS51208">
    <property type="entry name" value="AUTOTRANSPORTER"/>
    <property type="match status" value="1"/>
</dbReference>
<evidence type="ECO:0000256" key="2">
    <source>
        <dbReference type="SAM" id="SignalP"/>
    </source>
</evidence>
<feature type="signal peptide" evidence="2">
    <location>
        <begin position="1"/>
        <end position="22"/>
    </location>
</feature>
<proteinExistence type="predicted"/>
<dbReference type="AlphaFoldDB" id="A0A6S6XWT2"/>
<keyword evidence="4" id="KW-1185">Reference proteome</keyword>
<dbReference type="KEGG" id="doe:DENOEST_0200"/>
<gene>
    <name evidence="3" type="ORF">DENOEST_0200</name>
</gene>
<protein>
    <submittedName>
        <fullName evidence="3">Uncharacterized protein</fullName>
    </submittedName>
</protein>
<dbReference type="SMART" id="SM00869">
    <property type="entry name" value="Autotransporter"/>
    <property type="match status" value="1"/>
</dbReference>
<sequence>MKAIRNLVIPAALAMLGSSAFASTPTCYLGTSYCGSGTEAPGLNNALIQGTTIQTMVTISNAVTSRMTMTGGPRPTASIQRTSMAAGGGQGYSAWGSFGSSSQEDDRTGQESKVEADNTVLGFDYALAPNLVLGLTGSYDDADGNLLKGVGPKLSNKGMSVAPYLGWQINQNLALDASLGWGEGELKMGVGSAKSDRVFGGLNLSYSQWVGNWQIVGKGSYLYAEEKYENSKNAGVVVSGSGVTNKLDQIRVGIQGAYWMGNGVQPYVGLTYVSDQDQSPKPAAGTKFEKDGWVGQVGINFFNASNTIYGGLSYSNESRNNMDNETWTASINFRF</sequence>
<dbReference type="SUPFAM" id="SSF103515">
    <property type="entry name" value="Autotransporter"/>
    <property type="match status" value="1"/>
</dbReference>
<evidence type="ECO:0000313" key="4">
    <source>
        <dbReference type="Proteomes" id="UP000515733"/>
    </source>
</evidence>
<evidence type="ECO:0000313" key="3">
    <source>
        <dbReference type="EMBL" id="CAB1367372.1"/>
    </source>
</evidence>
<organism evidence="3 4">
    <name type="scientific">Denitratisoma oestradiolicum</name>
    <dbReference type="NCBI Taxonomy" id="311182"/>
    <lineage>
        <taxon>Bacteria</taxon>
        <taxon>Pseudomonadati</taxon>
        <taxon>Pseudomonadota</taxon>
        <taxon>Betaproteobacteria</taxon>
        <taxon>Nitrosomonadales</taxon>
        <taxon>Sterolibacteriaceae</taxon>
        <taxon>Denitratisoma</taxon>
    </lineage>
</organism>
<name>A0A6S6XWT2_9PROT</name>
<dbReference type="InterPro" id="IPR005546">
    <property type="entry name" value="Autotransporte_beta"/>
</dbReference>
<dbReference type="Pfam" id="PF03797">
    <property type="entry name" value="Autotransporter"/>
    <property type="match status" value="1"/>
</dbReference>
<dbReference type="InterPro" id="IPR036709">
    <property type="entry name" value="Autotransporte_beta_dom_sf"/>
</dbReference>
<feature type="region of interest" description="Disordered" evidence="1">
    <location>
        <begin position="66"/>
        <end position="88"/>
    </location>
</feature>
<dbReference type="Gene3D" id="2.40.128.130">
    <property type="entry name" value="Autotransporter beta-domain"/>
    <property type="match status" value="1"/>
</dbReference>
<evidence type="ECO:0000256" key="1">
    <source>
        <dbReference type="SAM" id="MobiDB-lite"/>
    </source>
</evidence>
<dbReference type="RefSeq" id="WP_145770140.1">
    <property type="nucleotide sequence ID" value="NZ_LR778301.1"/>
</dbReference>